<feature type="chain" id="PRO_5045453945" evidence="1">
    <location>
        <begin position="24"/>
        <end position="264"/>
    </location>
</feature>
<evidence type="ECO:0000313" key="3">
    <source>
        <dbReference type="EMBL" id="MET4582014.1"/>
    </source>
</evidence>
<dbReference type="Gene3D" id="2.40.128.270">
    <property type="match status" value="2"/>
</dbReference>
<evidence type="ECO:0000313" key="4">
    <source>
        <dbReference type="Proteomes" id="UP001549257"/>
    </source>
</evidence>
<feature type="domain" description="DUF306" evidence="2">
    <location>
        <begin position="150"/>
        <end position="258"/>
    </location>
</feature>
<dbReference type="PROSITE" id="PS51257">
    <property type="entry name" value="PROKAR_LIPOPROTEIN"/>
    <property type="match status" value="1"/>
</dbReference>
<feature type="domain" description="DUF306" evidence="2">
    <location>
        <begin position="34"/>
        <end position="137"/>
    </location>
</feature>
<evidence type="ECO:0000256" key="1">
    <source>
        <dbReference type="SAM" id="SignalP"/>
    </source>
</evidence>
<dbReference type="InterPro" id="IPR005184">
    <property type="entry name" value="DUF306_Meta_HslJ"/>
</dbReference>
<feature type="signal peptide" evidence="1">
    <location>
        <begin position="1"/>
        <end position="23"/>
    </location>
</feature>
<dbReference type="EMBL" id="JBEPSJ010000001">
    <property type="protein sequence ID" value="MET4582014.1"/>
    <property type="molecule type" value="Genomic_DNA"/>
</dbReference>
<proteinExistence type="predicted"/>
<dbReference type="Pfam" id="PF03724">
    <property type="entry name" value="META"/>
    <property type="match status" value="2"/>
</dbReference>
<keyword evidence="1" id="KW-0732">Signal</keyword>
<dbReference type="Proteomes" id="UP001549257">
    <property type="component" value="Unassembled WGS sequence"/>
</dbReference>
<accession>A0ABV2QLT5</accession>
<gene>
    <name evidence="3" type="ORF">ABIE21_001504</name>
</gene>
<dbReference type="InterPro" id="IPR038670">
    <property type="entry name" value="HslJ-like_sf"/>
</dbReference>
<dbReference type="PANTHER" id="PTHR35535:SF2">
    <property type="entry name" value="DUF306 DOMAIN-CONTAINING PROTEIN"/>
    <property type="match status" value="1"/>
</dbReference>
<name>A0ABV2QLT5_9MICO</name>
<reference evidence="3 4" key="1">
    <citation type="submission" date="2024-06" db="EMBL/GenBank/DDBJ databases">
        <title>Sorghum-associated microbial communities from plants grown in Nebraska, USA.</title>
        <authorList>
            <person name="Schachtman D."/>
        </authorList>
    </citation>
    <scope>NUCLEOTIDE SEQUENCE [LARGE SCALE GENOMIC DNA]</scope>
    <source>
        <strain evidence="3 4">2857</strain>
    </source>
</reference>
<dbReference type="PANTHER" id="PTHR35535">
    <property type="entry name" value="HEAT SHOCK PROTEIN HSLJ"/>
    <property type="match status" value="1"/>
</dbReference>
<dbReference type="RefSeq" id="WP_354024169.1">
    <property type="nucleotide sequence ID" value="NZ_JBEPSJ010000001.1"/>
</dbReference>
<evidence type="ECO:0000259" key="2">
    <source>
        <dbReference type="Pfam" id="PF03724"/>
    </source>
</evidence>
<keyword evidence="4" id="KW-1185">Reference proteome</keyword>
<protein>
    <submittedName>
        <fullName evidence="3">Heat shock protein HslJ</fullName>
    </submittedName>
</protein>
<sequence>MRAKLAVLTVALLALTGCGISTGNEPDPDGDDITGNWQLTAGTDLTGTFVLDDVPQPITLELSGSTAAGQAPCNSYTGEFNGTSDGVDFGPFASTRMACSPDSVMELESRYIAGLEAADTATVDGSTLTLSLNDDVLELVFEEAVATPAADLVGPTWTLETIAVGDTSASVEGEATLIFGEDGTFRGNAGCHGFSGYYVYKDDAVNFTNLDVDHTECSDELAAQETTVFDILGQGFMATIDGDTLTATKTGGDGALVYRAEEPQ</sequence>
<comment type="caution">
    <text evidence="3">The sequence shown here is derived from an EMBL/GenBank/DDBJ whole genome shotgun (WGS) entry which is preliminary data.</text>
</comment>
<dbReference type="InterPro" id="IPR053147">
    <property type="entry name" value="Hsp_HslJ-like"/>
</dbReference>
<organism evidence="3 4">
    <name type="scientific">Conyzicola nivalis</name>
    <dbReference type="NCBI Taxonomy" id="1477021"/>
    <lineage>
        <taxon>Bacteria</taxon>
        <taxon>Bacillati</taxon>
        <taxon>Actinomycetota</taxon>
        <taxon>Actinomycetes</taxon>
        <taxon>Micrococcales</taxon>
        <taxon>Microbacteriaceae</taxon>
        <taxon>Conyzicola</taxon>
    </lineage>
</organism>
<keyword evidence="3" id="KW-0346">Stress response</keyword>